<gene>
    <name evidence="3" type="ORF">LIER_00345</name>
</gene>
<comment type="caution">
    <text evidence="3">The sequence shown here is derived from an EMBL/GenBank/DDBJ whole genome shotgun (WGS) entry which is preliminary data.</text>
</comment>
<keyword evidence="1" id="KW-0175">Coiled coil</keyword>
<sequence length="271" mass="30190">MTGDRVPLFRRARVVKKSSNEPGVSARSVLQPAAAQTSSISKKRPAPNETRPKLFSKRQKSNAHKLSRSDILDLIEDIPSSTLLDKEIIEDSNLWKKSDAFHAARPLLLERIEKEYASIKDPLQVHGALTRHLIKALNASYEIARRADLLDDAHDESCEKEIALQLQVKELKEENERLKATSIIAIKKKKEATSQALAEIKKHDALQARFASRFTKTCKDVNSSIVANYQDFIQVCPKKWFAPLDLSAALTPISEEEEGEDPSAPADASAS</sequence>
<evidence type="ECO:0000256" key="1">
    <source>
        <dbReference type="SAM" id="Coils"/>
    </source>
</evidence>
<evidence type="ECO:0000313" key="4">
    <source>
        <dbReference type="Proteomes" id="UP001454036"/>
    </source>
</evidence>
<feature type="region of interest" description="Disordered" evidence="2">
    <location>
        <begin position="1"/>
        <end position="62"/>
    </location>
</feature>
<feature type="compositionally biased region" description="Low complexity" evidence="2">
    <location>
        <begin position="262"/>
        <end position="271"/>
    </location>
</feature>
<dbReference type="EMBL" id="BAABME010000026">
    <property type="protein sequence ID" value="GAA0138640.1"/>
    <property type="molecule type" value="Genomic_DNA"/>
</dbReference>
<keyword evidence="4" id="KW-1185">Reference proteome</keyword>
<reference evidence="3 4" key="1">
    <citation type="submission" date="2024-01" db="EMBL/GenBank/DDBJ databases">
        <title>The complete chloroplast genome sequence of Lithospermum erythrorhizon: insights into the phylogenetic relationship among Boraginaceae species and the maternal lineages of purple gromwells.</title>
        <authorList>
            <person name="Okada T."/>
            <person name="Watanabe K."/>
        </authorList>
    </citation>
    <scope>NUCLEOTIDE SEQUENCE [LARGE SCALE GENOMIC DNA]</scope>
</reference>
<name>A0AAV3NH55_LITER</name>
<dbReference type="AlphaFoldDB" id="A0AAV3NH55"/>
<protein>
    <submittedName>
        <fullName evidence="3">Uncharacterized protein</fullName>
    </submittedName>
</protein>
<evidence type="ECO:0000256" key="2">
    <source>
        <dbReference type="SAM" id="MobiDB-lite"/>
    </source>
</evidence>
<accession>A0AAV3NH55</accession>
<evidence type="ECO:0000313" key="3">
    <source>
        <dbReference type="EMBL" id="GAA0138640.1"/>
    </source>
</evidence>
<feature type="region of interest" description="Disordered" evidence="2">
    <location>
        <begin position="252"/>
        <end position="271"/>
    </location>
</feature>
<proteinExistence type="predicted"/>
<dbReference type="Proteomes" id="UP001454036">
    <property type="component" value="Unassembled WGS sequence"/>
</dbReference>
<feature type="coiled-coil region" evidence="1">
    <location>
        <begin position="161"/>
        <end position="188"/>
    </location>
</feature>
<organism evidence="3 4">
    <name type="scientific">Lithospermum erythrorhizon</name>
    <name type="common">Purple gromwell</name>
    <name type="synonym">Lithospermum officinale var. erythrorhizon</name>
    <dbReference type="NCBI Taxonomy" id="34254"/>
    <lineage>
        <taxon>Eukaryota</taxon>
        <taxon>Viridiplantae</taxon>
        <taxon>Streptophyta</taxon>
        <taxon>Embryophyta</taxon>
        <taxon>Tracheophyta</taxon>
        <taxon>Spermatophyta</taxon>
        <taxon>Magnoliopsida</taxon>
        <taxon>eudicotyledons</taxon>
        <taxon>Gunneridae</taxon>
        <taxon>Pentapetalae</taxon>
        <taxon>asterids</taxon>
        <taxon>lamiids</taxon>
        <taxon>Boraginales</taxon>
        <taxon>Boraginaceae</taxon>
        <taxon>Boraginoideae</taxon>
        <taxon>Lithospermeae</taxon>
        <taxon>Lithospermum</taxon>
    </lineage>
</organism>